<feature type="transmembrane region" description="Helical" evidence="6">
    <location>
        <begin position="39"/>
        <end position="60"/>
    </location>
</feature>
<keyword evidence="8" id="KW-1185">Reference proteome</keyword>
<evidence type="ECO:0000313" key="7">
    <source>
        <dbReference type="EMBL" id="QDP18844.1"/>
    </source>
</evidence>
<feature type="transmembrane region" description="Helical" evidence="6">
    <location>
        <begin position="182"/>
        <end position="201"/>
    </location>
</feature>
<evidence type="ECO:0000256" key="6">
    <source>
        <dbReference type="RuleBase" id="RU004379"/>
    </source>
</evidence>
<feature type="transmembrane region" description="Helical" evidence="6">
    <location>
        <begin position="72"/>
        <end position="91"/>
    </location>
</feature>
<keyword evidence="3 6" id="KW-0812">Transmembrane</keyword>
<evidence type="ECO:0000256" key="1">
    <source>
        <dbReference type="ARBA" id="ARBA00004141"/>
    </source>
</evidence>
<feature type="transmembrane region" description="Helical" evidence="6">
    <location>
        <begin position="128"/>
        <end position="146"/>
    </location>
</feature>
<accession>A0A516IQ05</accession>
<evidence type="ECO:0000256" key="3">
    <source>
        <dbReference type="ARBA" id="ARBA00022692"/>
    </source>
</evidence>
<gene>
    <name evidence="7" type="ORF">FMM02_02035</name>
</gene>
<dbReference type="AlphaFoldDB" id="A0A516IQ05"/>
<name>A0A516IQ05_9SPHN</name>
<dbReference type="CDD" id="cd10432">
    <property type="entry name" value="BI-1-like_bacterial"/>
    <property type="match status" value="1"/>
</dbReference>
<dbReference type="InterPro" id="IPR006214">
    <property type="entry name" value="Bax_inhibitor_1-related"/>
</dbReference>
<dbReference type="PANTHER" id="PTHR23291">
    <property type="entry name" value="BAX INHIBITOR-RELATED"/>
    <property type="match status" value="1"/>
</dbReference>
<dbReference type="PANTHER" id="PTHR23291:SF50">
    <property type="entry name" value="PROTEIN LIFEGUARD 4"/>
    <property type="match status" value="1"/>
</dbReference>
<dbReference type="OrthoDB" id="9793828at2"/>
<reference evidence="7 8" key="1">
    <citation type="submission" date="2019-07" db="EMBL/GenBank/DDBJ databases">
        <title>Sphingomonas AE3 Genome sequencing and assembly.</title>
        <authorList>
            <person name="Kim H."/>
        </authorList>
    </citation>
    <scope>NUCLEOTIDE SEQUENCE [LARGE SCALE GENOMIC DNA]</scope>
    <source>
        <strain evidence="7 8">AE3</strain>
    </source>
</reference>
<dbReference type="KEGG" id="sxa:FMM02_02035"/>
<keyword evidence="5 6" id="KW-0472">Membrane</keyword>
<dbReference type="Pfam" id="PF01027">
    <property type="entry name" value="Bax1-I"/>
    <property type="match status" value="1"/>
</dbReference>
<evidence type="ECO:0000256" key="2">
    <source>
        <dbReference type="ARBA" id="ARBA00010350"/>
    </source>
</evidence>
<evidence type="ECO:0000313" key="8">
    <source>
        <dbReference type="Proteomes" id="UP000321857"/>
    </source>
</evidence>
<protein>
    <submittedName>
        <fullName evidence="7">Bax inhibitor-1/YccA family protein</fullName>
    </submittedName>
</protein>
<feature type="transmembrane region" description="Helical" evidence="6">
    <location>
        <begin position="103"/>
        <end position="122"/>
    </location>
</feature>
<feature type="transmembrane region" description="Helical" evidence="6">
    <location>
        <begin position="222"/>
        <end position="242"/>
    </location>
</feature>
<sequence length="249" mass="26491">MQNQYDPRTTNSSGFGPAVSVGVPRAARDAGLRSYMLKVYNYMASGIALTGIVAMLFANSGMAAQVFQGGGILPWIIILSPLAIVFAMSFGGQRMSTATLGTLFWAFAGLMGLSMSTIFLVYTGTSIAQTFFAVTAAFLGLSLYGYTTKKDLSGWGTFLIMGVVGLLVAMLLNAFVFKSGAMAMAISAIGVLIFAGLTAYDTQKIKSIYSIVAGNADAMQRAVIMGALSLYLDFINMFQFLLSFMGNRE</sequence>
<evidence type="ECO:0000256" key="4">
    <source>
        <dbReference type="ARBA" id="ARBA00022989"/>
    </source>
</evidence>
<feature type="transmembrane region" description="Helical" evidence="6">
    <location>
        <begin position="158"/>
        <end position="176"/>
    </location>
</feature>
<comment type="subcellular location">
    <subcellularLocation>
        <location evidence="1">Membrane</location>
        <topology evidence="1">Multi-pass membrane protein</topology>
    </subcellularLocation>
</comment>
<dbReference type="Proteomes" id="UP000321857">
    <property type="component" value="Chromosome"/>
</dbReference>
<evidence type="ECO:0000256" key="5">
    <source>
        <dbReference type="ARBA" id="ARBA00023136"/>
    </source>
</evidence>
<proteinExistence type="inferred from homology"/>
<dbReference type="RefSeq" id="WP_147493304.1">
    <property type="nucleotide sequence ID" value="NZ_CP041659.1"/>
</dbReference>
<keyword evidence="4 6" id="KW-1133">Transmembrane helix</keyword>
<organism evidence="7 8">
    <name type="scientific">Sphingomonas xanthus</name>
    <dbReference type="NCBI Taxonomy" id="2594473"/>
    <lineage>
        <taxon>Bacteria</taxon>
        <taxon>Pseudomonadati</taxon>
        <taxon>Pseudomonadota</taxon>
        <taxon>Alphaproteobacteria</taxon>
        <taxon>Sphingomonadales</taxon>
        <taxon>Sphingomonadaceae</taxon>
        <taxon>Sphingomonas</taxon>
    </lineage>
</organism>
<dbReference type="GO" id="GO:0005886">
    <property type="term" value="C:plasma membrane"/>
    <property type="evidence" value="ECO:0007669"/>
    <property type="project" value="TreeGrafter"/>
</dbReference>
<dbReference type="EMBL" id="CP041659">
    <property type="protein sequence ID" value="QDP18844.1"/>
    <property type="molecule type" value="Genomic_DNA"/>
</dbReference>
<comment type="similarity">
    <text evidence="2 6">Belongs to the BI1 family.</text>
</comment>